<evidence type="ECO:0000313" key="3">
    <source>
        <dbReference type="EMBL" id="RJG12798.1"/>
    </source>
</evidence>
<organism evidence="3 4">
    <name type="scientific">Pseudomonas cavernicola</name>
    <dbReference type="NCBI Taxonomy" id="2320866"/>
    <lineage>
        <taxon>Bacteria</taxon>
        <taxon>Pseudomonadati</taxon>
        <taxon>Pseudomonadota</taxon>
        <taxon>Gammaproteobacteria</taxon>
        <taxon>Pseudomonadales</taxon>
        <taxon>Pseudomonadaceae</taxon>
        <taxon>Pseudomonas</taxon>
    </lineage>
</organism>
<dbReference type="InterPro" id="IPR036937">
    <property type="entry name" value="Adhesion_dom_fimbrial_sf"/>
</dbReference>
<dbReference type="GO" id="GO:0007155">
    <property type="term" value="P:cell adhesion"/>
    <property type="evidence" value="ECO:0007669"/>
    <property type="project" value="InterPro"/>
</dbReference>
<dbReference type="RefSeq" id="WP_119953122.1">
    <property type="nucleotide sequence ID" value="NZ_QYUR01000002.1"/>
</dbReference>
<dbReference type="InterPro" id="IPR000259">
    <property type="entry name" value="Adhesion_dom_fimbrial"/>
</dbReference>
<dbReference type="OrthoDB" id="8875995at2"/>
<dbReference type="EMBL" id="QYUR01000002">
    <property type="protein sequence ID" value="RJG12798.1"/>
    <property type="molecule type" value="Genomic_DNA"/>
</dbReference>
<feature type="signal peptide" evidence="1">
    <location>
        <begin position="1"/>
        <end position="31"/>
    </location>
</feature>
<evidence type="ECO:0000256" key="1">
    <source>
        <dbReference type="SAM" id="SignalP"/>
    </source>
</evidence>
<dbReference type="SUPFAM" id="SSF49401">
    <property type="entry name" value="Bacterial adhesins"/>
    <property type="match status" value="1"/>
</dbReference>
<dbReference type="Gene3D" id="2.60.40.1090">
    <property type="entry name" value="Fimbrial-type adhesion domain"/>
    <property type="match status" value="1"/>
</dbReference>
<name>A0A418XJY8_9PSED</name>
<evidence type="ECO:0000259" key="2">
    <source>
        <dbReference type="Pfam" id="PF00419"/>
    </source>
</evidence>
<protein>
    <submittedName>
        <fullName evidence="3">Fimbrial protein</fullName>
    </submittedName>
</protein>
<proteinExistence type="predicted"/>
<sequence>MTNISGKGFKKLGLLAGLALVGGILATPASATCYQVSGTSTSPGNNQILPTEGAAYGWAGAGNGYNGSLGLPSVINVSDEGFQPNGTLLAAGTAPFTQYGFKTPYGPEQTFFRCAPADAGSLYEKYAIHGNYRDVAMNEDGALYGIPSGFATKWANVAFRMTNLSTGQYFKRNWQQRPLTGLDVDSRGYLLVKAKNFTSVYTELYRIGPGAAYNLQTGTGLYNDIYPLAYIAFAGPGVSSPPLGSDSNGNDQGYGSEWPGTLSLYNYVTLRRSATCAVNTVTPVVQFPLITVAELMAGGNRQVPFQVSFKCQSAAVSGVAQTNTALGLLPSAGSRAAASSLGLTNASGGSAYLLSDQYGSAGIAQGVGIRILRNNQAINLLPNENSAMGATATATAMGWYPVLGGAQVKTGSSGGVDQYTETFNASLEKLTLGTRPPVTAGSVNATAQVIIRVQ</sequence>
<dbReference type="AlphaFoldDB" id="A0A418XJY8"/>
<dbReference type="InterPro" id="IPR011228">
    <property type="entry name" value="UCP029766"/>
</dbReference>
<accession>A0A418XJY8</accession>
<dbReference type="GO" id="GO:0009289">
    <property type="term" value="C:pilus"/>
    <property type="evidence" value="ECO:0007669"/>
    <property type="project" value="InterPro"/>
</dbReference>
<dbReference type="InterPro" id="IPR008966">
    <property type="entry name" value="Adhesion_dom_sf"/>
</dbReference>
<keyword evidence="4" id="KW-1185">Reference proteome</keyword>
<reference evidence="3 4" key="1">
    <citation type="submission" date="2018-09" db="EMBL/GenBank/DDBJ databases">
        <authorList>
            <person name="Zhu H."/>
        </authorList>
    </citation>
    <scope>NUCLEOTIDE SEQUENCE [LARGE SCALE GENOMIC DNA]</scope>
    <source>
        <strain evidence="3 4">K1S02-6</strain>
    </source>
</reference>
<feature type="domain" description="Fimbrial-type adhesion" evidence="2">
    <location>
        <begin position="268"/>
        <end position="454"/>
    </location>
</feature>
<comment type="caution">
    <text evidence="3">The sequence shown here is derived from an EMBL/GenBank/DDBJ whole genome shotgun (WGS) entry which is preliminary data.</text>
</comment>
<keyword evidence="1" id="KW-0732">Signal</keyword>
<dbReference type="Proteomes" id="UP000284021">
    <property type="component" value="Unassembled WGS sequence"/>
</dbReference>
<dbReference type="Pfam" id="PF00419">
    <property type="entry name" value="Fimbrial"/>
    <property type="match status" value="1"/>
</dbReference>
<feature type="chain" id="PRO_5019116486" evidence="1">
    <location>
        <begin position="32"/>
        <end position="454"/>
    </location>
</feature>
<evidence type="ECO:0000313" key="4">
    <source>
        <dbReference type="Proteomes" id="UP000284021"/>
    </source>
</evidence>
<gene>
    <name evidence="3" type="ORF">D3879_05815</name>
</gene>
<dbReference type="PIRSF" id="PIRSF029766">
    <property type="entry name" value="UCP029766"/>
    <property type="match status" value="1"/>
</dbReference>